<feature type="compositionally biased region" description="Basic and acidic residues" evidence="1">
    <location>
        <begin position="528"/>
        <end position="541"/>
    </location>
</feature>
<protein>
    <recommendedName>
        <fullName evidence="3">Acyltransferase 3 domain-containing protein</fullName>
    </recommendedName>
</protein>
<comment type="caution">
    <text evidence="4">The sequence shown here is derived from an EMBL/GenBank/DDBJ whole genome shotgun (WGS) entry which is preliminary data.</text>
</comment>
<feature type="region of interest" description="Disordered" evidence="1">
    <location>
        <begin position="186"/>
        <end position="253"/>
    </location>
</feature>
<evidence type="ECO:0000313" key="4">
    <source>
        <dbReference type="EMBL" id="KAK4089778.1"/>
    </source>
</evidence>
<feature type="compositionally biased region" description="Polar residues" evidence="1">
    <location>
        <begin position="486"/>
        <end position="497"/>
    </location>
</feature>
<feature type="transmembrane region" description="Helical" evidence="2">
    <location>
        <begin position="989"/>
        <end position="1008"/>
    </location>
</feature>
<evidence type="ECO:0000256" key="1">
    <source>
        <dbReference type="SAM" id="MobiDB-lite"/>
    </source>
</evidence>
<feature type="compositionally biased region" description="Basic residues" evidence="1">
    <location>
        <begin position="219"/>
        <end position="229"/>
    </location>
</feature>
<keyword evidence="2" id="KW-0472">Membrane</keyword>
<feature type="domain" description="Acyltransferase 3" evidence="3">
    <location>
        <begin position="893"/>
        <end position="1288"/>
    </location>
</feature>
<dbReference type="PANTHER" id="PTHR23028">
    <property type="entry name" value="ACETYLTRANSFERASE"/>
    <property type="match status" value="1"/>
</dbReference>
<name>A0ABR0C256_PURLI</name>
<dbReference type="EMBL" id="JAWRVI010000018">
    <property type="protein sequence ID" value="KAK4089778.1"/>
    <property type="molecule type" value="Genomic_DNA"/>
</dbReference>
<feature type="transmembrane region" description="Helical" evidence="2">
    <location>
        <begin position="1268"/>
        <end position="1290"/>
    </location>
</feature>
<reference evidence="4 5" key="1">
    <citation type="journal article" date="2024" name="Microbiol. Resour. Announc.">
        <title>Genome annotations for the ascomycete fungi Trichoderma harzianum, Trichoderma aggressivum, and Purpureocillium lilacinum.</title>
        <authorList>
            <person name="Beijen E.P.W."/>
            <person name="Ohm R.A."/>
        </authorList>
    </citation>
    <scope>NUCLEOTIDE SEQUENCE [LARGE SCALE GENOMIC DNA]</scope>
    <source>
        <strain evidence="4 5">CBS 150709</strain>
    </source>
</reference>
<keyword evidence="5" id="KW-1185">Reference proteome</keyword>
<gene>
    <name evidence="4" type="ORF">Purlil1_5881</name>
</gene>
<keyword evidence="2" id="KW-1133">Transmembrane helix</keyword>
<feature type="compositionally biased region" description="Pro residues" evidence="1">
    <location>
        <begin position="603"/>
        <end position="615"/>
    </location>
</feature>
<feature type="transmembrane region" description="Helical" evidence="2">
    <location>
        <begin position="939"/>
        <end position="959"/>
    </location>
</feature>
<feature type="transmembrane region" description="Helical" evidence="2">
    <location>
        <begin position="858"/>
        <end position="877"/>
    </location>
</feature>
<dbReference type="Proteomes" id="UP001287286">
    <property type="component" value="Unassembled WGS sequence"/>
</dbReference>
<evidence type="ECO:0000259" key="3">
    <source>
        <dbReference type="Pfam" id="PF01757"/>
    </source>
</evidence>
<evidence type="ECO:0000313" key="5">
    <source>
        <dbReference type="Proteomes" id="UP001287286"/>
    </source>
</evidence>
<dbReference type="InterPro" id="IPR002656">
    <property type="entry name" value="Acyl_transf_3_dom"/>
</dbReference>
<feature type="compositionally biased region" description="Basic and acidic residues" evidence="1">
    <location>
        <begin position="409"/>
        <end position="424"/>
    </location>
</feature>
<feature type="region of interest" description="Disordered" evidence="1">
    <location>
        <begin position="403"/>
        <end position="545"/>
    </location>
</feature>
<feature type="transmembrane region" description="Helical" evidence="2">
    <location>
        <begin position="1067"/>
        <end position="1087"/>
    </location>
</feature>
<keyword evidence="2" id="KW-0812">Transmembrane</keyword>
<accession>A0ABR0C256</accession>
<feature type="region of interest" description="Disordered" evidence="1">
    <location>
        <begin position="745"/>
        <end position="771"/>
    </location>
</feature>
<evidence type="ECO:0000256" key="2">
    <source>
        <dbReference type="SAM" id="Phobius"/>
    </source>
</evidence>
<feature type="region of interest" description="Disordered" evidence="1">
    <location>
        <begin position="54"/>
        <end position="95"/>
    </location>
</feature>
<dbReference type="PANTHER" id="PTHR23028:SF134">
    <property type="entry name" value="PUTATIVE (AFU_ORTHOLOGUE AFUA_4G08520)-RELATED"/>
    <property type="match status" value="1"/>
</dbReference>
<dbReference type="Pfam" id="PF01757">
    <property type="entry name" value="Acyl_transf_3"/>
    <property type="match status" value="1"/>
</dbReference>
<feature type="transmembrane region" description="Helical" evidence="2">
    <location>
        <begin position="898"/>
        <end position="919"/>
    </location>
</feature>
<proteinExistence type="predicted"/>
<feature type="compositionally biased region" description="Polar residues" evidence="1">
    <location>
        <begin position="235"/>
        <end position="252"/>
    </location>
</feature>
<sequence length="1316" mass="147365">MLVEERAGKLCRETSQGVTTCRNDDRSEVQLHALNRVHRRDAIRDIAYSAPTPVGVVHTGNKHRRTPSPGTKRPERTPACLNPGSPPPPHRPRQKHISVRAQGPAPRHAEGRCISWPEASGESTIGSRVGRQKGGLALERRRRRGMGLYSAPWGTGRRPGAKAPGEAAADLPTYETGLGRVLSRQLPHGLTAGPGNAHDDSKHCSVGHRPARSAEKGERRRRQSHRKLQKPMAQRQDTAGANTNQRRNNCRTSFRGACAPSPSKPVHHHAAVPQACQGRPIAHTAPPTHHSKAHVADRRPSIFGRMRALGAFVHWAGHCPLSALTLHIECPEFTNARWTSRGSLACATRQTSGSATTVVLSFPDHPVVSNPDYCGWPVWLIHHITTLYFARRPTHRTIFGSCARHKARADRARDRSGIAADLHKTNPSKATTGAGPNRTRKVSSATTTRRRRDQRSPGSRPGITPASCDAAETRTKIGVTRGRPGSRTQGSHITQPPTGREGAKRDLQQVRLRRGRGGRSQLPDPDVQDSRKVRTQGERVPESCARVPHRAVACVPIPAGASRTPGVLVEGTTAARPASLRIPEVAPRGPLPRSTSQGLPTGVPHPPSQSNPASPPNLGIGYTFSGLASAFRDRGSTSRPRAGVEARYPRRPPLPVEARLTTAQPGWAAKRGLDHRWIACLPSFPSLFPSIPALFPVWDLCCLTRHLLRHLLPGKPSLARFESVGSEIDLSYGRPLVTPTKACVEQIDPNHLPSSPTRRRQTKQRPNTAGLPSLLSLHSRSFRPFCLFRLLIFRCPHMSLSHEEKMGLLDERTLSDVESEGSGSTTVDVESRPIFDSAKPPSYTSFAAVPSEFLRLTLWRSLIVRTFVFLTPSFLQGRHAREQICPAKLSPTAYLDGMRGLAALFVFFCHYFYQAFVIAEGWGCDTTNYHILKLPFLRLWYQGPPAVCVFFVISGYALSYRPLKLIRSRSFADFSTTMSSLVFRRGIRLYLPTAISTFMIIGLLRIGAYEWTREFANDRTYMKIIVEPHPARMESAYAQYRDWAIHMFRFVHVFGWDKFGGSTSYDVHLWTIPVEFRCSLYLFLVIIGTARLQTKLRFLVVGAIMCFVYRHSRWELFLFYCGMLLAEWDHVRGAHTPTPSLPVDEKLALGPRRPFWKRMFWMLVSILGLYLMCQPDGRGEITPGWVYLSSLIPKWWTEEKYRYWQSTGAVVFVLAVGHSRGWQRFFNTPVVQYFGKISYALYLMHGPAMHTVGYHWEKWAYGVTGVQGYWYNTGFVLGSLFCIPTVIWWADVFWRAVDIPTVKFAKWFEQKCIVRD</sequence>
<organism evidence="4 5">
    <name type="scientific">Purpureocillium lilacinum</name>
    <name type="common">Paecilomyces lilacinus</name>
    <dbReference type="NCBI Taxonomy" id="33203"/>
    <lineage>
        <taxon>Eukaryota</taxon>
        <taxon>Fungi</taxon>
        <taxon>Dikarya</taxon>
        <taxon>Ascomycota</taxon>
        <taxon>Pezizomycotina</taxon>
        <taxon>Sordariomycetes</taxon>
        <taxon>Hypocreomycetidae</taxon>
        <taxon>Hypocreales</taxon>
        <taxon>Ophiocordycipitaceae</taxon>
        <taxon>Purpureocillium</taxon>
    </lineage>
</organism>
<dbReference type="InterPro" id="IPR050879">
    <property type="entry name" value="Acyltransferase_3"/>
</dbReference>
<feature type="region of interest" description="Disordered" evidence="1">
    <location>
        <begin position="584"/>
        <end position="619"/>
    </location>
</feature>